<accession>A0A558BK98</accession>
<dbReference type="RefSeq" id="WP_144853064.1">
    <property type="nucleotide sequence ID" value="NZ_VMRJ01000008.1"/>
</dbReference>
<evidence type="ECO:0000256" key="1">
    <source>
        <dbReference type="SAM" id="MobiDB-lite"/>
    </source>
</evidence>
<evidence type="ECO:0000313" key="3">
    <source>
        <dbReference type="Proteomes" id="UP000317624"/>
    </source>
</evidence>
<name>A0A558BK98_9BACT</name>
<reference evidence="2 3" key="1">
    <citation type="submission" date="2019-07" db="EMBL/GenBank/DDBJ databases">
        <title>Hymenobacter sp. straun FUR1 Genome sequencing and assembly.</title>
        <authorList>
            <person name="Chhetri G."/>
        </authorList>
    </citation>
    <scope>NUCLEOTIDE SEQUENCE [LARGE SCALE GENOMIC DNA]</scope>
    <source>
        <strain evidence="2 3">Fur1</strain>
    </source>
</reference>
<comment type="caution">
    <text evidence="2">The sequence shown here is derived from an EMBL/GenBank/DDBJ whole genome shotgun (WGS) entry which is preliminary data.</text>
</comment>
<evidence type="ECO:0000313" key="2">
    <source>
        <dbReference type="EMBL" id="TVT36939.1"/>
    </source>
</evidence>
<protein>
    <submittedName>
        <fullName evidence="2">Uncharacterized protein</fullName>
    </submittedName>
</protein>
<feature type="region of interest" description="Disordered" evidence="1">
    <location>
        <begin position="147"/>
        <end position="177"/>
    </location>
</feature>
<dbReference type="EMBL" id="VMRJ01000008">
    <property type="protein sequence ID" value="TVT36939.1"/>
    <property type="molecule type" value="Genomic_DNA"/>
</dbReference>
<sequence>MFRFENLDETTRRYMLIEVEQAIKTSQLHLSQRFTAQGRERYPDLLREAVRTGSEDSLAAALHQQQCFAEREPYGTSTRRVPANAARTFAEGEFNTFYMRGVCHRAIQEGCQVEVYRAKEGATVRPASKLVEGQRHEPSRALLLFRHSPNGQHRGPSIPAGSNSGLSLRLCSPAPGG</sequence>
<dbReference type="Proteomes" id="UP000317624">
    <property type="component" value="Unassembled WGS sequence"/>
</dbReference>
<gene>
    <name evidence="2" type="ORF">FNT36_24020</name>
</gene>
<keyword evidence="3" id="KW-1185">Reference proteome</keyword>
<dbReference type="OrthoDB" id="5123270at2"/>
<proteinExistence type="predicted"/>
<dbReference type="AlphaFoldDB" id="A0A558BK98"/>
<organism evidence="2 3">
    <name type="scientific">Hymenobacter setariae</name>
    <dbReference type="NCBI Taxonomy" id="2594794"/>
    <lineage>
        <taxon>Bacteria</taxon>
        <taxon>Pseudomonadati</taxon>
        <taxon>Bacteroidota</taxon>
        <taxon>Cytophagia</taxon>
        <taxon>Cytophagales</taxon>
        <taxon>Hymenobacteraceae</taxon>
        <taxon>Hymenobacter</taxon>
    </lineage>
</organism>